<accession>A0ABS5LCE5</accession>
<organism evidence="1 2">
    <name type="scientific">Metabacillus flavus</name>
    <dbReference type="NCBI Taxonomy" id="2823519"/>
    <lineage>
        <taxon>Bacteria</taxon>
        <taxon>Bacillati</taxon>
        <taxon>Bacillota</taxon>
        <taxon>Bacilli</taxon>
        <taxon>Bacillales</taxon>
        <taxon>Bacillaceae</taxon>
        <taxon>Metabacillus</taxon>
    </lineage>
</organism>
<evidence type="ECO:0000313" key="2">
    <source>
        <dbReference type="Proteomes" id="UP000682403"/>
    </source>
</evidence>
<dbReference type="Proteomes" id="UP000682403">
    <property type="component" value="Unassembled WGS sequence"/>
</dbReference>
<dbReference type="PIRSF" id="PIRSF012608">
    <property type="entry name" value="UCP012608"/>
    <property type="match status" value="1"/>
</dbReference>
<dbReference type="InterPro" id="IPR011200">
    <property type="entry name" value="UCP012608"/>
</dbReference>
<proteinExistence type="predicted"/>
<name>A0ABS5LCE5_9BACI</name>
<dbReference type="RefSeq" id="WP_211556974.1">
    <property type="nucleotide sequence ID" value="NZ_JAGVRK010000001.1"/>
</dbReference>
<keyword evidence="2" id="KW-1185">Reference proteome</keyword>
<protein>
    <submittedName>
        <fullName evidence="1">DUF2332 domain-containing protein</fullName>
    </submittedName>
</protein>
<reference evidence="1 2" key="1">
    <citation type="submission" date="2021-04" db="EMBL/GenBank/DDBJ databases">
        <title>Metabacillus sp. strain KIGAM252 whole genome sequence.</title>
        <authorList>
            <person name="Seo M.-J."/>
            <person name="Cho E.-S."/>
            <person name="Hwang C.Y."/>
            <person name="Yoon D.J."/>
        </authorList>
    </citation>
    <scope>NUCLEOTIDE SEQUENCE [LARGE SCALE GENOMIC DNA]</scope>
    <source>
        <strain evidence="1 2">KIGAM252</strain>
    </source>
</reference>
<dbReference type="Pfam" id="PF10094">
    <property type="entry name" value="DUF2332"/>
    <property type="match status" value="1"/>
</dbReference>
<gene>
    <name evidence="1" type="ORF">J9317_05880</name>
</gene>
<evidence type="ECO:0000313" key="1">
    <source>
        <dbReference type="EMBL" id="MBS2968286.1"/>
    </source>
</evidence>
<dbReference type="EMBL" id="JAGVRK010000001">
    <property type="protein sequence ID" value="MBS2968286.1"/>
    <property type="molecule type" value="Genomic_DNA"/>
</dbReference>
<comment type="caution">
    <text evidence="1">The sequence shown here is derived from an EMBL/GenBank/DDBJ whole genome shotgun (WGS) entry which is preliminary data.</text>
</comment>
<sequence length="338" mass="38953">MRTSNASQIFLNFSANECKGSSRLYEILSKEMAQDRELLELSLKARAGQPLPNLFFGAVHYLLLKGTDNRLSEIYQNSVNEESWFPAFKEFCQEHKDEIVFLLKTKLVQTNEVRRCAYLFPVFQYIYELTNKPLALLEIGTSAGLQLLWDQYAYSYGTEDVYGNPSSDFQIQSEWIGNKEPPLKKYVPPVSVRMGFDLNIVDVKDQEEYLWMKALIWPEHKERLAMFERAASLAGSQPVQFFEGDGTALLASAAEAVPADSVICVFHTHVANQMPDEAIERLLSSIQEIGRRRDVFHLYNNIEDRLLHLDYRLEGKAYTETIAETDGHGRWFKWLLEK</sequence>